<gene>
    <name evidence="5" type="ORF">A6035_01330</name>
</gene>
<evidence type="ECO:0000313" key="5">
    <source>
        <dbReference type="EMBL" id="AWH91044.1"/>
    </source>
</evidence>
<dbReference type="PANTHER" id="PTHR43464:SF19">
    <property type="entry name" value="UBIQUINONE BIOSYNTHESIS O-METHYLTRANSFERASE, MITOCHONDRIAL"/>
    <property type="match status" value="1"/>
</dbReference>
<name>A0A2S1R467_9ACTN</name>
<proteinExistence type="predicted"/>
<keyword evidence="1 5" id="KW-0489">Methyltransferase</keyword>
<accession>A0A2S1R467</accession>
<keyword evidence="2 5" id="KW-0808">Transferase</keyword>
<dbReference type="KEGG" id="dlu:A6035_01330"/>
<evidence type="ECO:0000256" key="2">
    <source>
        <dbReference type="ARBA" id="ARBA00022679"/>
    </source>
</evidence>
<protein>
    <submittedName>
        <fullName evidence="5">SAM-dependent methyltransferase</fullName>
    </submittedName>
</protein>
<feature type="domain" description="Methyltransferase" evidence="4">
    <location>
        <begin position="46"/>
        <end position="135"/>
    </location>
</feature>
<dbReference type="SUPFAM" id="SSF53335">
    <property type="entry name" value="S-adenosyl-L-methionine-dependent methyltransferases"/>
    <property type="match status" value="1"/>
</dbReference>
<dbReference type="CDD" id="cd02440">
    <property type="entry name" value="AdoMet_MTases"/>
    <property type="match status" value="1"/>
</dbReference>
<dbReference type="AlphaFoldDB" id="A0A2S1R467"/>
<dbReference type="GO" id="GO:0032259">
    <property type="term" value="P:methylation"/>
    <property type="evidence" value="ECO:0007669"/>
    <property type="project" value="UniProtKB-KW"/>
</dbReference>
<dbReference type="Gene3D" id="3.40.50.150">
    <property type="entry name" value="Vaccinia Virus protein VP39"/>
    <property type="match status" value="1"/>
</dbReference>
<dbReference type="InterPro" id="IPR041698">
    <property type="entry name" value="Methyltransf_25"/>
</dbReference>
<evidence type="ECO:0000313" key="6">
    <source>
        <dbReference type="Proteomes" id="UP000244928"/>
    </source>
</evidence>
<dbReference type="Proteomes" id="UP000244928">
    <property type="component" value="Chromosome"/>
</dbReference>
<keyword evidence="3" id="KW-0949">S-adenosyl-L-methionine</keyword>
<dbReference type="OrthoDB" id="9805171at2"/>
<dbReference type="RefSeq" id="WP_108846307.1">
    <property type="nucleotide sequence ID" value="NZ_CP015449.1"/>
</dbReference>
<keyword evidence="6" id="KW-1185">Reference proteome</keyword>
<reference evidence="5 6" key="1">
    <citation type="submission" date="2016-04" db="EMBL/GenBank/DDBJ databases">
        <title>Complete genome sequence of Dietzia lutea YIM 80766T, a strain isolated from desert soil in Egypt.</title>
        <authorList>
            <person name="Zhao J."/>
            <person name="Hu B."/>
            <person name="Geng S."/>
            <person name="Nie Y."/>
            <person name="Tang Y."/>
        </authorList>
    </citation>
    <scope>NUCLEOTIDE SEQUENCE [LARGE SCALE GENOMIC DNA]</scope>
    <source>
        <strain evidence="5 6">YIM 80766</strain>
    </source>
</reference>
<organism evidence="5 6">
    <name type="scientific">Dietzia lutea</name>
    <dbReference type="NCBI Taxonomy" id="546160"/>
    <lineage>
        <taxon>Bacteria</taxon>
        <taxon>Bacillati</taxon>
        <taxon>Actinomycetota</taxon>
        <taxon>Actinomycetes</taxon>
        <taxon>Mycobacteriales</taxon>
        <taxon>Dietziaceae</taxon>
        <taxon>Dietzia</taxon>
    </lineage>
</organism>
<evidence type="ECO:0000256" key="3">
    <source>
        <dbReference type="ARBA" id="ARBA00022691"/>
    </source>
</evidence>
<dbReference type="EMBL" id="CP015449">
    <property type="protein sequence ID" value="AWH91044.1"/>
    <property type="molecule type" value="Genomic_DNA"/>
</dbReference>
<dbReference type="Pfam" id="PF13649">
    <property type="entry name" value="Methyltransf_25"/>
    <property type="match status" value="1"/>
</dbReference>
<evidence type="ECO:0000256" key="1">
    <source>
        <dbReference type="ARBA" id="ARBA00022603"/>
    </source>
</evidence>
<dbReference type="InterPro" id="IPR029063">
    <property type="entry name" value="SAM-dependent_MTases_sf"/>
</dbReference>
<evidence type="ECO:0000259" key="4">
    <source>
        <dbReference type="Pfam" id="PF13649"/>
    </source>
</evidence>
<dbReference type="PANTHER" id="PTHR43464">
    <property type="entry name" value="METHYLTRANSFERASE"/>
    <property type="match status" value="1"/>
</dbReference>
<dbReference type="GO" id="GO:0008168">
    <property type="term" value="F:methyltransferase activity"/>
    <property type="evidence" value="ECO:0007669"/>
    <property type="project" value="UniProtKB-KW"/>
</dbReference>
<sequence>MTGDVKDAYALRAPEYIDRLGSIAAVHPADLELVTRWAARLGGPLIDAGCGPGHWTGHLAARGIDVRGVDQVPEFVSHARCAYPGCRFDVGGLDALPASPGEVAGILAWYSLIHHEPRAVRPALERMARVLRPGGELLLGFFHGPQVERFDHAVTAAYRWPVEALAEELRMADFDVIETYTRTGPGARPHGAIVARLMSAHAGRAE</sequence>